<dbReference type="VEuPathDB" id="FungiDB:I7I51_00180"/>
<name>A0A8A1MEL2_AJECA</name>
<dbReference type="Proteomes" id="UP000663671">
    <property type="component" value="Chromosome 1"/>
</dbReference>
<dbReference type="AlphaFoldDB" id="A0A8A1MEL2"/>
<organism evidence="1 2">
    <name type="scientific">Ajellomyces capsulatus</name>
    <name type="common">Darling's disease fungus</name>
    <name type="synonym">Histoplasma capsulatum</name>
    <dbReference type="NCBI Taxonomy" id="5037"/>
    <lineage>
        <taxon>Eukaryota</taxon>
        <taxon>Fungi</taxon>
        <taxon>Dikarya</taxon>
        <taxon>Ascomycota</taxon>
        <taxon>Pezizomycotina</taxon>
        <taxon>Eurotiomycetes</taxon>
        <taxon>Eurotiomycetidae</taxon>
        <taxon>Onygenales</taxon>
        <taxon>Ajellomycetaceae</taxon>
        <taxon>Histoplasma</taxon>
    </lineage>
</organism>
<reference evidence="1" key="1">
    <citation type="submission" date="2021-01" db="EMBL/GenBank/DDBJ databases">
        <title>Chromosome-level genome assembly of a human fungal pathogen reveals clustering of transcriptionally co-regulated genes.</title>
        <authorList>
            <person name="Voorhies M."/>
            <person name="Cohen S."/>
            <person name="Shea T.P."/>
            <person name="Petrus S."/>
            <person name="Munoz J.F."/>
            <person name="Poplawski S."/>
            <person name="Goldman W.E."/>
            <person name="Michael T."/>
            <person name="Cuomo C.A."/>
            <person name="Sil A."/>
            <person name="Beyhan S."/>
        </authorList>
    </citation>
    <scope>NUCLEOTIDE SEQUENCE</scope>
    <source>
        <strain evidence="1">WU24</strain>
    </source>
</reference>
<gene>
    <name evidence="1" type="ORF">I7I51_00180</name>
</gene>
<sequence>MYEPCKWSRIIVAFRRANETELATFQRHCHQEAETPLLPGVNLSRRAYRLTCASISKAMHRLANLAMPRWEVAAKKPVPDQQMLIHVHRRFVKMRVSRARLPPYILRKYEEIETSTLKDKVLSSRSEMIDFINKRSKVTTESGNERGLEKVHGERPINEWHASNNLMLLTRDDEMDYHRKRLRNDFALLDGSDDQSQSFLIARHSNKKPHELAAKMILPRHPKLVHPDGEDPPWHGASPLVWLFLSKLSGTFHLFWGPKASAIRRADQKSDLRQGLIAWRISLGSLVRVKACQAFGTFFSDAASSKCEGKRGQSGDWH</sequence>
<dbReference type="EMBL" id="CP069114">
    <property type="protein sequence ID" value="QSS63123.1"/>
    <property type="molecule type" value="Genomic_DNA"/>
</dbReference>
<evidence type="ECO:0000313" key="2">
    <source>
        <dbReference type="Proteomes" id="UP000663671"/>
    </source>
</evidence>
<accession>A0A8A1MEL2</accession>
<protein>
    <submittedName>
        <fullName evidence="1">Uncharacterized protein</fullName>
    </submittedName>
</protein>
<proteinExistence type="predicted"/>
<dbReference type="OrthoDB" id="10433591at2759"/>
<evidence type="ECO:0000313" key="1">
    <source>
        <dbReference type="EMBL" id="QSS63123.1"/>
    </source>
</evidence>